<evidence type="ECO:0000313" key="2">
    <source>
        <dbReference type="EMBL" id="CAH2299417.1"/>
    </source>
</evidence>
<protein>
    <submittedName>
        <fullName evidence="2">Uncharacterized protein</fullName>
    </submittedName>
</protein>
<dbReference type="Proteomes" id="UP001295444">
    <property type="component" value="Chromosome 06"/>
</dbReference>
<dbReference type="EMBL" id="OW240917">
    <property type="protein sequence ID" value="CAH2299417.1"/>
    <property type="molecule type" value="Genomic_DNA"/>
</dbReference>
<proteinExistence type="predicted"/>
<gene>
    <name evidence="2" type="ORF">PECUL_23A001465</name>
</gene>
<keyword evidence="3" id="KW-1185">Reference proteome</keyword>
<accession>A0AAD1SDK3</accession>
<feature type="region of interest" description="Disordered" evidence="1">
    <location>
        <begin position="1"/>
        <end position="20"/>
    </location>
</feature>
<dbReference type="AlphaFoldDB" id="A0AAD1SDK3"/>
<name>A0AAD1SDK3_PELCU</name>
<organism evidence="2 3">
    <name type="scientific">Pelobates cultripes</name>
    <name type="common">Western spadefoot toad</name>
    <dbReference type="NCBI Taxonomy" id="61616"/>
    <lineage>
        <taxon>Eukaryota</taxon>
        <taxon>Metazoa</taxon>
        <taxon>Chordata</taxon>
        <taxon>Craniata</taxon>
        <taxon>Vertebrata</taxon>
        <taxon>Euteleostomi</taxon>
        <taxon>Amphibia</taxon>
        <taxon>Batrachia</taxon>
        <taxon>Anura</taxon>
        <taxon>Pelobatoidea</taxon>
        <taxon>Pelobatidae</taxon>
        <taxon>Pelobates</taxon>
    </lineage>
</organism>
<evidence type="ECO:0000313" key="3">
    <source>
        <dbReference type="Proteomes" id="UP001295444"/>
    </source>
</evidence>
<reference evidence="2" key="1">
    <citation type="submission" date="2022-03" db="EMBL/GenBank/DDBJ databases">
        <authorList>
            <person name="Alioto T."/>
            <person name="Alioto T."/>
            <person name="Gomez Garrido J."/>
        </authorList>
    </citation>
    <scope>NUCLEOTIDE SEQUENCE</scope>
</reference>
<evidence type="ECO:0000256" key="1">
    <source>
        <dbReference type="SAM" id="MobiDB-lite"/>
    </source>
</evidence>
<sequence length="125" mass="13975">MAEQQNGVSEPQPEAQHRSCNVNPAIRLVQRMQNFRVDTGGEVSLRELLAIAVEDLAQEDRDHQVNETAARVSPFGQTEGTVSKCQCTALLDDVDGFLQDFEQQCELIRLPPDDWVLVLDGRLRG</sequence>